<dbReference type="EMBL" id="WKJL01000009">
    <property type="protein sequence ID" value="MRW85196.1"/>
    <property type="molecule type" value="Genomic_DNA"/>
</dbReference>
<feature type="compositionally biased region" description="Basic and acidic residues" evidence="1">
    <location>
        <begin position="76"/>
        <end position="99"/>
    </location>
</feature>
<evidence type="ECO:0000313" key="2">
    <source>
        <dbReference type="EMBL" id="MRW85196.1"/>
    </source>
</evidence>
<feature type="compositionally biased region" description="Basic and acidic residues" evidence="1">
    <location>
        <begin position="19"/>
        <end position="69"/>
    </location>
</feature>
<dbReference type="RefSeq" id="WP_154358237.1">
    <property type="nucleotide sequence ID" value="NZ_WKJL01000009.1"/>
</dbReference>
<dbReference type="Proteomes" id="UP000439986">
    <property type="component" value="Unassembled WGS sequence"/>
</dbReference>
<keyword evidence="3" id="KW-1185">Reference proteome</keyword>
<comment type="caution">
    <text evidence="2">The sequence shown here is derived from an EMBL/GenBank/DDBJ whole genome shotgun (WGS) entry which is preliminary data.</text>
</comment>
<feature type="region of interest" description="Disordered" evidence="1">
    <location>
        <begin position="1"/>
        <end position="107"/>
    </location>
</feature>
<name>A0A844DA85_9BURK</name>
<protein>
    <submittedName>
        <fullName evidence="2">Uncharacterized protein</fullName>
    </submittedName>
</protein>
<proteinExistence type="predicted"/>
<dbReference type="AlphaFoldDB" id="A0A844DA85"/>
<evidence type="ECO:0000313" key="3">
    <source>
        <dbReference type="Proteomes" id="UP000439986"/>
    </source>
</evidence>
<accession>A0A844DA85</accession>
<sequence length="107" mass="11878">MAINVTSTSNANPVQLNLRETRANRAEQRSEQTADTRRAEQANRAEKDGAALKQRVRENTDASRTEARNNDAAAAADRRAVQQADKKADTQRRDNEKTLGRNIDTTA</sequence>
<feature type="compositionally biased region" description="Polar residues" evidence="1">
    <location>
        <begin position="1"/>
        <end position="15"/>
    </location>
</feature>
<gene>
    <name evidence="2" type="ORF">GJ698_14000</name>
</gene>
<reference evidence="2 3" key="1">
    <citation type="submission" date="2019-11" db="EMBL/GenBank/DDBJ databases">
        <title>Novel species isolated from a subtropical stream in China.</title>
        <authorList>
            <person name="Lu H."/>
        </authorList>
    </citation>
    <scope>NUCLEOTIDE SEQUENCE [LARGE SCALE GENOMIC DNA]</scope>
    <source>
        <strain evidence="2 3">FT26W</strain>
    </source>
</reference>
<evidence type="ECO:0000256" key="1">
    <source>
        <dbReference type="SAM" id="MobiDB-lite"/>
    </source>
</evidence>
<organism evidence="2 3">
    <name type="scientific">Duganella aquatilis</name>
    <dbReference type="NCBI Taxonomy" id="2666082"/>
    <lineage>
        <taxon>Bacteria</taxon>
        <taxon>Pseudomonadati</taxon>
        <taxon>Pseudomonadota</taxon>
        <taxon>Betaproteobacteria</taxon>
        <taxon>Burkholderiales</taxon>
        <taxon>Oxalobacteraceae</taxon>
        <taxon>Telluria group</taxon>
        <taxon>Duganella</taxon>
    </lineage>
</organism>